<dbReference type="PROSITE" id="PS51819">
    <property type="entry name" value="VOC"/>
    <property type="match status" value="1"/>
</dbReference>
<dbReference type="OrthoDB" id="9800438at2"/>
<organism evidence="2 3">
    <name type="scientific">Photobacterium halotolerans</name>
    <dbReference type="NCBI Taxonomy" id="265726"/>
    <lineage>
        <taxon>Bacteria</taxon>
        <taxon>Pseudomonadati</taxon>
        <taxon>Pseudomonadota</taxon>
        <taxon>Gammaproteobacteria</taxon>
        <taxon>Vibrionales</taxon>
        <taxon>Vibrionaceae</taxon>
        <taxon>Photobacterium</taxon>
    </lineage>
</organism>
<dbReference type="Gene3D" id="3.10.180.10">
    <property type="entry name" value="2,3-Dihydroxybiphenyl 1,2-Dioxygenase, domain 1"/>
    <property type="match status" value="1"/>
</dbReference>
<dbReference type="RefSeq" id="WP_046220052.1">
    <property type="nucleotide sequence ID" value="NZ_JWYV01000004.1"/>
</dbReference>
<dbReference type="SUPFAM" id="SSF54593">
    <property type="entry name" value="Glyoxalase/Bleomycin resistance protein/Dihydroxybiphenyl dioxygenase"/>
    <property type="match status" value="1"/>
</dbReference>
<dbReference type="AlphaFoldDB" id="A0A0F5VFC1"/>
<dbReference type="STRING" id="265726.KY46_07750"/>
<dbReference type="CDD" id="cd07262">
    <property type="entry name" value="VOC_like"/>
    <property type="match status" value="1"/>
</dbReference>
<evidence type="ECO:0000313" key="3">
    <source>
        <dbReference type="Proteomes" id="UP000033633"/>
    </source>
</evidence>
<proteinExistence type="predicted"/>
<name>A0A0F5VFC1_9GAMM</name>
<dbReference type="PANTHER" id="PTHR35006">
    <property type="entry name" value="GLYOXALASE FAMILY PROTEIN (AFU_ORTHOLOGUE AFUA_5G14830)"/>
    <property type="match status" value="1"/>
</dbReference>
<protein>
    <submittedName>
        <fullName evidence="2">Glyoxalase</fullName>
    </submittedName>
</protein>
<reference evidence="2 3" key="1">
    <citation type="submission" date="2014-12" db="EMBL/GenBank/DDBJ databases">
        <title>Mercury Reductase activity and rhizosphere competence traits in the genome of root associated Photobacterium halotolerans MELD1.</title>
        <authorList>
            <person name="Mathew D.C."/>
            <person name="Huang C.-C."/>
        </authorList>
    </citation>
    <scope>NUCLEOTIDE SEQUENCE [LARGE SCALE GENOMIC DNA]</scope>
    <source>
        <strain evidence="2 3">MELD1</strain>
    </source>
</reference>
<sequence>MISHVLLGTNDLPRAERFYDALLMLFGAKKTMKTERSVLWQTQNESVGIAIGPPHNGQTATSGNGSMIGLQANSPDMVTAIYQKALELGGTDAGEPGERKPGVFAAYFKDPDNNKLGVFFVQC</sequence>
<dbReference type="EMBL" id="JWYV01000004">
    <property type="protein sequence ID" value="KKD00507.1"/>
    <property type="molecule type" value="Genomic_DNA"/>
</dbReference>
<dbReference type="InterPro" id="IPR004360">
    <property type="entry name" value="Glyas_Fos-R_dOase_dom"/>
</dbReference>
<gene>
    <name evidence="2" type="ORF">KY46_07750</name>
</gene>
<dbReference type="InterPro" id="IPR029068">
    <property type="entry name" value="Glyas_Bleomycin-R_OHBP_Dase"/>
</dbReference>
<dbReference type="InterPro" id="IPR037523">
    <property type="entry name" value="VOC_core"/>
</dbReference>
<comment type="caution">
    <text evidence="2">The sequence shown here is derived from an EMBL/GenBank/DDBJ whole genome shotgun (WGS) entry which is preliminary data.</text>
</comment>
<evidence type="ECO:0000313" key="2">
    <source>
        <dbReference type="EMBL" id="KKD00507.1"/>
    </source>
</evidence>
<dbReference type="PATRIC" id="fig|265726.11.peg.3618"/>
<feature type="domain" description="VOC" evidence="1">
    <location>
        <begin position="1"/>
        <end position="121"/>
    </location>
</feature>
<accession>A0A0F5VFC1</accession>
<dbReference type="Proteomes" id="UP000033633">
    <property type="component" value="Unassembled WGS sequence"/>
</dbReference>
<dbReference type="Pfam" id="PF00903">
    <property type="entry name" value="Glyoxalase"/>
    <property type="match status" value="1"/>
</dbReference>
<evidence type="ECO:0000259" key="1">
    <source>
        <dbReference type="PROSITE" id="PS51819"/>
    </source>
</evidence>
<dbReference type="PANTHER" id="PTHR35006:SF1">
    <property type="entry name" value="BLL2941 PROTEIN"/>
    <property type="match status" value="1"/>
</dbReference>
<keyword evidence="3" id="KW-1185">Reference proteome</keyword>